<dbReference type="AlphaFoldDB" id="A0A1H3VPG2"/>
<keyword evidence="3" id="KW-1185">Reference proteome</keyword>
<dbReference type="OrthoDB" id="5404763at2"/>
<dbReference type="Pfam" id="PF01973">
    <property type="entry name" value="MptE-like"/>
    <property type="match status" value="1"/>
</dbReference>
<gene>
    <name evidence="2" type="ORF">SAMN05660420_00164</name>
</gene>
<protein>
    <submittedName>
        <fullName evidence="2">Uncharacterized conserved protein</fullName>
    </submittedName>
</protein>
<evidence type="ECO:0000313" key="3">
    <source>
        <dbReference type="Proteomes" id="UP000199409"/>
    </source>
</evidence>
<proteinExistence type="predicted"/>
<dbReference type="Proteomes" id="UP000199409">
    <property type="component" value="Unassembled WGS sequence"/>
</dbReference>
<evidence type="ECO:0000313" key="2">
    <source>
        <dbReference type="EMBL" id="SDZ76008.1"/>
    </source>
</evidence>
<dbReference type="InterPro" id="IPR002826">
    <property type="entry name" value="MptE-like"/>
</dbReference>
<feature type="domain" description="6-hydroxymethylpterin diphosphokinase MptE-like" evidence="1">
    <location>
        <begin position="288"/>
        <end position="432"/>
    </location>
</feature>
<name>A0A1H3VPG2_9BACT</name>
<dbReference type="RefSeq" id="WP_092344037.1">
    <property type="nucleotide sequence ID" value="NZ_FNQN01000001.1"/>
</dbReference>
<organism evidence="2 3">
    <name type="scientific">Desulfuromusa kysingii</name>
    <dbReference type="NCBI Taxonomy" id="37625"/>
    <lineage>
        <taxon>Bacteria</taxon>
        <taxon>Pseudomonadati</taxon>
        <taxon>Thermodesulfobacteriota</taxon>
        <taxon>Desulfuromonadia</taxon>
        <taxon>Desulfuromonadales</taxon>
        <taxon>Geopsychrobacteraceae</taxon>
        <taxon>Desulfuromusa</taxon>
    </lineage>
</organism>
<dbReference type="PANTHER" id="PTHR41786">
    <property type="entry name" value="MOTILITY ACCESSORY FACTOR MAF"/>
    <property type="match status" value="1"/>
</dbReference>
<dbReference type="EMBL" id="FNQN01000001">
    <property type="protein sequence ID" value="SDZ76008.1"/>
    <property type="molecule type" value="Genomic_DNA"/>
</dbReference>
<sequence>MTAIEQLKKLTPQQRADSLERLYQKNKRFFKEHYPAVAELLRPGGIAPFHINVTDDFLSITNSNTGELCHPEVGLDRFAETLGDWTHSAWIDLIEGRAQGYSDQGKYSQFPVFFQKSILSRFPGLGNRMNHRLINLPTLPSGKRFSNSVIFMGVYHGLHIDYYLSRTQLQNALFIEPDHARFNLSCYFLDFKKLKERFGELLLHVGQELPEMSLELFFQKSKVSGAVWTRILPAYPSDIMDVFVQKIRLRWRQAYDVWHPADWQLDGVSHAMENIHAGERILSNPHPLDVGSRIAVVGAGPSLSDNLDWLKQNQEQFIIFAVHSAVSALRGAGISPDFQFTLDINPWPESHFERLQLDPSVPVVNTVNDIPGKFSSFDDVLMLPEDGGINPVQFNHKVPFLTPTSGNMALAFACWCKPSQIYLFGLDFAFKEAGKTHVAESSVYQTETEHRAVLFSGHLPVASNFDGSHVVTQSYFNLARLCAQRPIAYVAQQVEVFNCSDGARIDGAVPAFTCDVELKPYCKINDVKIIQSMFVPLEKDIHWQPHLLDGDALLNEYKKVMLRELKMTKFNWGKFSRKIDTFRSSLLQSLPKKISQNSDRRMEPYLQVVELLLNSWYRFLCFTNDAQEWQQVYDEGYKLFSALIDEMVWPKKV</sequence>
<dbReference type="STRING" id="37625.SAMN05660420_00164"/>
<dbReference type="Gene3D" id="3.90.1480.10">
    <property type="entry name" value="Alpha-2,3-sialyltransferase"/>
    <property type="match status" value="1"/>
</dbReference>
<evidence type="ECO:0000259" key="1">
    <source>
        <dbReference type="Pfam" id="PF01973"/>
    </source>
</evidence>
<accession>A0A1H3VPG2</accession>
<reference evidence="2 3" key="1">
    <citation type="submission" date="2016-10" db="EMBL/GenBank/DDBJ databases">
        <authorList>
            <person name="de Groot N.N."/>
        </authorList>
    </citation>
    <scope>NUCLEOTIDE SEQUENCE [LARGE SCALE GENOMIC DNA]</scope>
    <source>
        <strain evidence="2 3">DSM 7343</strain>
    </source>
</reference>
<dbReference type="PANTHER" id="PTHR41786:SF1">
    <property type="entry name" value="6-HYDROXYMETHYLPTERIN DIPHOSPHOKINASE MPTE-LIKE DOMAIN-CONTAINING PROTEIN"/>
    <property type="match status" value="1"/>
</dbReference>